<dbReference type="EMBL" id="OA569581">
    <property type="protein sequence ID" value="CAD7202603.1"/>
    <property type="molecule type" value="Genomic_DNA"/>
</dbReference>
<dbReference type="PANTHER" id="PTHR12259:SF1">
    <property type="entry name" value="GH21964P"/>
    <property type="match status" value="1"/>
</dbReference>
<protein>
    <recommendedName>
        <fullName evidence="1">GIPC1-3 GH1 domain-containing protein</fullName>
    </recommendedName>
</protein>
<dbReference type="InterPro" id="IPR017379">
    <property type="entry name" value="GIPC1/2/3"/>
</dbReference>
<evidence type="ECO:0000313" key="2">
    <source>
        <dbReference type="EMBL" id="CAD7202603.1"/>
    </source>
</evidence>
<dbReference type="Pfam" id="PF25083">
    <property type="entry name" value="GIPC1_GH1"/>
    <property type="match status" value="1"/>
</dbReference>
<organism evidence="2">
    <name type="scientific">Timema douglasi</name>
    <name type="common">Walking stick</name>
    <dbReference type="NCBI Taxonomy" id="61478"/>
    <lineage>
        <taxon>Eukaryota</taxon>
        <taxon>Metazoa</taxon>
        <taxon>Ecdysozoa</taxon>
        <taxon>Arthropoda</taxon>
        <taxon>Hexapoda</taxon>
        <taxon>Insecta</taxon>
        <taxon>Pterygota</taxon>
        <taxon>Neoptera</taxon>
        <taxon>Polyneoptera</taxon>
        <taxon>Phasmatodea</taxon>
        <taxon>Timematodea</taxon>
        <taxon>Timematoidea</taxon>
        <taxon>Timematidae</taxon>
        <taxon>Timema</taxon>
    </lineage>
</organism>
<accession>A0A7R8VQE3</accession>
<dbReference type="PANTHER" id="PTHR12259">
    <property type="entry name" value="RGS-GAIP INTERACTING PROTEIN GIPC"/>
    <property type="match status" value="1"/>
</dbReference>
<proteinExistence type="predicted"/>
<dbReference type="InterPro" id="IPR056814">
    <property type="entry name" value="GIPC1-3_GH1"/>
</dbReference>
<dbReference type="AlphaFoldDB" id="A0A7R8VQE3"/>
<gene>
    <name evidence="2" type="ORF">TDIB3V08_LOCUS8785</name>
</gene>
<sequence>MLADLEGSAHAPESEPIREQAAFSHVTSVYLAALLNWLYDQQRAQRTPAGNLTTILFCTLNTHKVDMTKLLGGQIGLDDFIFVHRKGNT</sequence>
<name>A0A7R8VQE3_TIMDO</name>
<feature type="domain" description="GIPC1-3 GH1" evidence="1">
    <location>
        <begin position="53"/>
        <end position="82"/>
    </location>
</feature>
<evidence type="ECO:0000259" key="1">
    <source>
        <dbReference type="Pfam" id="PF25083"/>
    </source>
</evidence>
<reference evidence="2" key="1">
    <citation type="submission" date="2020-11" db="EMBL/GenBank/DDBJ databases">
        <authorList>
            <person name="Tran Van P."/>
        </authorList>
    </citation>
    <scope>NUCLEOTIDE SEQUENCE</scope>
</reference>